<gene>
    <name evidence="1" type="ORF">KTT_45170</name>
</gene>
<accession>A0A402A699</accession>
<evidence type="ECO:0000313" key="1">
    <source>
        <dbReference type="EMBL" id="GCE14658.1"/>
    </source>
</evidence>
<evidence type="ECO:0000313" key="2">
    <source>
        <dbReference type="Proteomes" id="UP000287352"/>
    </source>
</evidence>
<comment type="caution">
    <text evidence="1">The sequence shown here is derived from an EMBL/GenBank/DDBJ whole genome shotgun (WGS) entry which is preliminary data.</text>
</comment>
<keyword evidence="2" id="KW-1185">Reference proteome</keyword>
<organism evidence="1 2">
    <name type="scientific">Tengunoibacter tsumagoiensis</name>
    <dbReference type="NCBI Taxonomy" id="2014871"/>
    <lineage>
        <taxon>Bacteria</taxon>
        <taxon>Bacillati</taxon>
        <taxon>Chloroflexota</taxon>
        <taxon>Ktedonobacteria</taxon>
        <taxon>Ktedonobacterales</taxon>
        <taxon>Dictyobacteraceae</taxon>
        <taxon>Tengunoibacter</taxon>
    </lineage>
</organism>
<dbReference type="EMBL" id="BIFR01000002">
    <property type="protein sequence ID" value="GCE14658.1"/>
    <property type="molecule type" value="Genomic_DNA"/>
</dbReference>
<dbReference type="AlphaFoldDB" id="A0A402A699"/>
<reference evidence="2" key="1">
    <citation type="submission" date="2018-12" db="EMBL/GenBank/DDBJ databases">
        <title>Tengunoibacter tsumagoiensis gen. nov., sp. nov., Dictyobacter kobayashii sp. nov., D. alpinus sp. nov., and D. joshuensis sp. nov. and description of Dictyobacteraceae fam. nov. within the order Ktedonobacterales isolated from Tengu-no-mugimeshi.</title>
        <authorList>
            <person name="Wang C.M."/>
            <person name="Zheng Y."/>
            <person name="Sakai Y."/>
            <person name="Toyoda A."/>
            <person name="Minakuchi Y."/>
            <person name="Abe K."/>
            <person name="Yokota A."/>
            <person name="Yabe S."/>
        </authorList>
    </citation>
    <scope>NUCLEOTIDE SEQUENCE [LARGE SCALE GENOMIC DNA]</scope>
    <source>
        <strain evidence="2">Uno3</strain>
    </source>
</reference>
<protein>
    <submittedName>
        <fullName evidence="1">Uncharacterized protein</fullName>
    </submittedName>
</protein>
<dbReference type="Proteomes" id="UP000287352">
    <property type="component" value="Unassembled WGS sequence"/>
</dbReference>
<name>A0A402A699_9CHLR</name>
<sequence length="62" mass="7172">MFSYLIKKRQGLAMIILLTSLGLLLLLDIAALRWGVDSRDSIESNEWEHRLEQVRKQLSEAC</sequence>
<proteinExistence type="predicted"/>